<gene>
    <name evidence="2" type="ORF">SAY86_010325</name>
</gene>
<organism evidence="2 3">
    <name type="scientific">Trapa natans</name>
    <name type="common">Water chestnut</name>
    <dbReference type="NCBI Taxonomy" id="22666"/>
    <lineage>
        <taxon>Eukaryota</taxon>
        <taxon>Viridiplantae</taxon>
        <taxon>Streptophyta</taxon>
        <taxon>Embryophyta</taxon>
        <taxon>Tracheophyta</taxon>
        <taxon>Spermatophyta</taxon>
        <taxon>Magnoliopsida</taxon>
        <taxon>eudicotyledons</taxon>
        <taxon>Gunneridae</taxon>
        <taxon>Pentapetalae</taxon>
        <taxon>rosids</taxon>
        <taxon>malvids</taxon>
        <taxon>Myrtales</taxon>
        <taxon>Lythraceae</taxon>
        <taxon>Trapa</taxon>
    </lineage>
</organism>
<dbReference type="AlphaFoldDB" id="A0AAN7L5H0"/>
<dbReference type="SMART" id="SM00661">
    <property type="entry name" value="RPOL9"/>
    <property type="match status" value="1"/>
</dbReference>
<protein>
    <recommendedName>
        <fullName evidence="1">DNA-directed RNA polymerase II subunit RPB9-like zinc ribbon domain-containing protein</fullName>
    </recommendedName>
</protein>
<sequence>MEFCPRCANLLQYELPYRDRSARLFCPTCPYAYHLQGKVKIKRKQHLVRKEIEPVFSEEDRKNGPVTDGGLSVNMEAFLACLKYKSVIVLCVTIECEDENCFDNLPTGSLKIMFYSSSFIV</sequence>
<accession>A0AAN7L5H0</accession>
<reference evidence="2 3" key="1">
    <citation type="journal article" date="2023" name="Hortic Res">
        <title>Pangenome of water caltrop reveals structural variations and asymmetric subgenome divergence after allopolyploidization.</title>
        <authorList>
            <person name="Zhang X."/>
            <person name="Chen Y."/>
            <person name="Wang L."/>
            <person name="Yuan Y."/>
            <person name="Fang M."/>
            <person name="Shi L."/>
            <person name="Lu R."/>
            <person name="Comes H.P."/>
            <person name="Ma Y."/>
            <person name="Chen Y."/>
            <person name="Huang G."/>
            <person name="Zhou Y."/>
            <person name="Zheng Z."/>
            <person name="Qiu Y."/>
        </authorList>
    </citation>
    <scope>NUCLEOTIDE SEQUENCE [LARGE SCALE GENOMIC DNA]</scope>
    <source>
        <strain evidence="2">F231</strain>
    </source>
</reference>
<proteinExistence type="predicted"/>
<evidence type="ECO:0000259" key="1">
    <source>
        <dbReference type="SMART" id="SM00661"/>
    </source>
</evidence>
<feature type="domain" description="DNA-directed RNA polymerase II subunit RPB9-like zinc ribbon" evidence="1">
    <location>
        <begin position="2"/>
        <end position="56"/>
    </location>
</feature>
<dbReference type="EMBL" id="JAXQNO010000019">
    <property type="protein sequence ID" value="KAK4775390.1"/>
    <property type="molecule type" value="Genomic_DNA"/>
</dbReference>
<evidence type="ECO:0000313" key="2">
    <source>
        <dbReference type="EMBL" id="KAK4775390.1"/>
    </source>
</evidence>
<comment type="caution">
    <text evidence="2">The sequence shown here is derived from an EMBL/GenBank/DDBJ whole genome shotgun (WGS) entry which is preliminary data.</text>
</comment>
<dbReference type="InterPro" id="IPR001529">
    <property type="entry name" value="Zn_ribbon_RPB9"/>
</dbReference>
<keyword evidence="3" id="KW-1185">Reference proteome</keyword>
<evidence type="ECO:0000313" key="3">
    <source>
        <dbReference type="Proteomes" id="UP001346149"/>
    </source>
</evidence>
<dbReference type="GO" id="GO:0006351">
    <property type="term" value="P:DNA-templated transcription"/>
    <property type="evidence" value="ECO:0007669"/>
    <property type="project" value="InterPro"/>
</dbReference>
<name>A0AAN7L5H0_TRANT</name>
<dbReference type="Proteomes" id="UP001346149">
    <property type="component" value="Unassembled WGS sequence"/>
</dbReference>
<dbReference type="Gene3D" id="2.20.70.10">
    <property type="match status" value="1"/>
</dbReference>